<dbReference type="EC" id="2.7.13.3" evidence="3"/>
<evidence type="ECO:0000259" key="19">
    <source>
        <dbReference type="PROSITE" id="PS50109"/>
    </source>
</evidence>
<gene>
    <name evidence="20" type="primary">phoR</name>
    <name evidence="20" type="ORF">F7Q92_07455</name>
</gene>
<evidence type="ECO:0000256" key="17">
    <source>
        <dbReference type="ARBA" id="ARBA00025207"/>
    </source>
</evidence>
<evidence type="ECO:0000256" key="2">
    <source>
        <dbReference type="ARBA" id="ARBA00004429"/>
    </source>
</evidence>
<dbReference type="InterPro" id="IPR035965">
    <property type="entry name" value="PAS-like_dom_sf"/>
</dbReference>
<keyword evidence="11" id="KW-0547">Nucleotide-binding</keyword>
<keyword evidence="16 18" id="KW-0472">Membrane</keyword>
<dbReference type="SUPFAM" id="SSF55785">
    <property type="entry name" value="PYP-like sensor domain (PAS domain)"/>
    <property type="match status" value="1"/>
</dbReference>
<dbReference type="InterPro" id="IPR003594">
    <property type="entry name" value="HATPase_dom"/>
</dbReference>
<evidence type="ECO:0000256" key="6">
    <source>
        <dbReference type="ARBA" id="ARBA00022475"/>
    </source>
</evidence>
<proteinExistence type="predicted"/>
<dbReference type="GO" id="GO:0000155">
    <property type="term" value="F:phosphorelay sensor kinase activity"/>
    <property type="evidence" value="ECO:0007669"/>
    <property type="project" value="InterPro"/>
</dbReference>
<dbReference type="Gene3D" id="3.30.450.20">
    <property type="entry name" value="PAS domain"/>
    <property type="match status" value="1"/>
</dbReference>
<evidence type="ECO:0000256" key="5">
    <source>
        <dbReference type="ARBA" id="ARBA00022448"/>
    </source>
</evidence>
<dbReference type="AlphaFoldDB" id="A0A643FGC4"/>
<evidence type="ECO:0000256" key="11">
    <source>
        <dbReference type="ARBA" id="ARBA00022741"/>
    </source>
</evidence>
<keyword evidence="5" id="KW-0813">Transport</keyword>
<comment type="subcellular location">
    <subcellularLocation>
        <location evidence="2">Cell inner membrane</location>
        <topology evidence="2">Multi-pass membrane protein</topology>
    </subcellularLocation>
</comment>
<keyword evidence="8" id="KW-0592">Phosphate transport</keyword>
<keyword evidence="14 18" id="KW-1133">Transmembrane helix</keyword>
<dbReference type="Pfam" id="PF00512">
    <property type="entry name" value="HisKA"/>
    <property type="match status" value="1"/>
</dbReference>
<keyword evidence="15" id="KW-0902">Two-component regulatory system</keyword>
<dbReference type="GO" id="GO:0004721">
    <property type="term" value="F:phosphoprotein phosphatase activity"/>
    <property type="evidence" value="ECO:0007669"/>
    <property type="project" value="TreeGrafter"/>
</dbReference>
<dbReference type="PROSITE" id="PS50109">
    <property type="entry name" value="HIS_KIN"/>
    <property type="match status" value="1"/>
</dbReference>
<evidence type="ECO:0000256" key="16">
    <source>
        <dbReference type="ARBA" id="ARBA00023136"/>
    </source>
</evidence>
<dbReference type="InterPro" id="IPR014310">
    <property type="entry name" value="Sig_transdc_His_kinase_PhoR"/>
</dbReference>
<keyword evidence="7" id="KW-0597">Phosphoprotein</keyword>
<dbReference type="Gene3D" id="1.10.287.130">
    <property type="match status" value="1"/>
</dbReference>
<dbReference type="GO" id="GO:0006817">
    <property type="term" value="P:phosphate ion transport"/>
    <property type="evidence" value="ECO:0007669"/>
    <property type="project" value="UniProtKB-KW"/>
</dbReference>
<evidence type="ECO:0000313" key="20">
    <source>
        <dbReference type="EMBL" id="KAB0583507.1"/>
    </source>
</evidence>
<dbReference type="RefSeq" id="WP_151123550.1">
    <property type="nucleotide sequence ID" value="NZ_CP088081.1"/>
</dbReference>
<keyword evidence="21" id="KW-1185">Reference proteome</keyword>
<organism evidence="20 21">
    <name type="scientific">Ideonella dechloratans</name>
    <dbReference type="NCBI Taxonomy" id="36863"/>
    <lineage>
        <taxon>Bacteria</taxon>
        <taxon>Pseudomonadati</taxon>
        <taxon>Pseudomonadota</taxon>
        <taxon>Betaproteobacteria</taxon>
        <taxon>Burkholderiales</taxon>
        <taxon>Sphaerotilaceae</taxon>
        <taxon>Ideonella</taxon>
    </lineage>
</organism>
<dbReference type="SMART" id="SM00388">
    <property type="entry name" value="HisKA"/>
    <property type="match status" value="1"/>
</dbReference>
<reference evidence="20 21" key="1">
    <citation type="submission" date="2019-09" db="EMBL/GenBank/DDBJ databases">
        <title>Draft genome sequences of 48 bacterial type strains from the CCUG.</title>
        <authorList>
            <person name="Tunovic T."/>
            <person name="Pineiro-Iglesias B."/>
            <person name="Unosson C."/>
            <person name="Inganas E."/>
            <person name="Ohlen M."/>
            <person name="Cardew S."/>
            <person name="Jensie-Markopoulos S."/>
            <person name="Salva-Serra F."/>
            <person name="Jaen-Luchoro D."/>
            <person name="Karlsson R."/>
            <person name="Svensson-Stadler L."/>
            <person name="Chun J."/>
            <person name="Moore E."/>
        </authorList>
    </citation>
    <scope>NUCLEOTIDE SEQUENCE [LARGE SCALE GENOMIC DNA]</scope>
    <source>
        <strain evidence="20 21">CCUG 30977</strain>
    </source>
</reference>
<dbReference type="InterPro" id="IPR003661">
    <property type="entry name" value="HisK_dim/P_dom"/>
</dbReference>
<keyword evidence="13" id="KW-0067">ATP-binding</keyword>
<evidence type="ECO:0000256" key="7">
    <source>
        <dbReference type="ARBA" id="ARBA00022553"/>
    </source>
</evidence>
<dbReference type="InterPro" id="IPR005467">
    <property type="entry name" value="His_kinase_dom"/>
</dbReference>
<dbReference type="SUPFAM" id="SSF47384">
    <property type="entry name" value="Homodimeric domain of signal transducing histidine kinase"/>
    <property type="match status" value="1"/>
</dbReference>
<evidence type="ECO:0000256" key="4">
    <source>
        <dbReference type="ARBA" id="ARBA00019665"/>
    </source>
</evidence>
<dbReference type="Proteomes" id="UP000430120">
    <property type="component" value="Unassembled WGS sequence"/>
</dbReference>
<evidence type="ECO:0000256" key="15">
    <source>
        <dbReference type="ARBA" id="ARBA00023012"/>
    </source>
</evidence>
<dbReference type="GO" id="GO:0005524">
    <property type="term" value="F:ATP binding"/>
    <property type="evidence" value="ECO:0007669"/>
    <property type="project" value="UniProtKB-KW"/>
</dbReference>
<dbReference type="NCBIfam" id="TIGR02966">
    <property type="entry name" value="phoR_proteo"/>
    <property type="match status" value="1"/>
</dbReference>
<evidence type="ECO:0000256" key="1">
    <source>
        <dbReference type="ARBA" id="ARBA00000085"/>
    </source>
</evidence>
<evidence type="ECO:0000256" key="9">
    <source>
        <dbReference type="ARBA" id="ARBA00022679"/>
    </source>
</evidence>
<dbReference type="PANTHER" id="PTHR45453:SF1">
    <property type="entry name" value="PHOSPHATE REGULON SENSOR PROTEIN PHOR"/>
    <property type="match status" value="1"/>
</dbReference>
<evidence type="ECO:0000256" key="18">
    <source>
        <dbReference type="SAM" id="Phobius"/>
    </source>
</evidence>
<dbReference type="PANTHER" id="PTHR45453">
    <property type="entry name" value="PHOSPHATE REGULON SENSOR PROTEIN PHOR"/>
    <property type="match status" value="1"/>
</dbReference>
<dbReference type="CDD" id="cd00082">
    <property type="entry name" value="HisKA"/>
    <property type="match status" value="1"/>
</dbReference>
<dbReference type="EMBL" id="VZPB01000013">
    <property type="protein sequence ID" value="KAB0583507.1"/>
    <property type="molecule type" value="Genomic_DNA"/>
</dbReference>
<dbReference type="FunFam" id="3.30.565.10:FF:000006">
    <property type="entry name" value="Sensor histidine kinase WalK"/>
    <property type="match status" value="1"/>
</dbReference>
<comment type="catalytic activity">
    <reaction evidence="1">
        <text>ATP + protein L-histidine = ADP + protein N-phospho-L-histidine.</text>
        <dbReference type="EC" id="2.7.13.3"/>
    </reaction>
</comment>
<dbReference type="GO" id="GO:0005886">
    <property type="term" value="C:plasma membrane"/>
    <property type="evidence" value="ECO:0007669"/>
    <property type="project" value="UniProtKB-SubCell"/>
</dbReference>
<evidence type="ECO:0000256" key="13">
    <source>
        <dbReference type="ARBA" id="ARBA00022840"/>
    </source>
</evidence>
<dbReference type="SUPFAM" id="SSF55874">
    <property type="entry name" value="ATPase domain of HSP90 chaperone/DNA topoisomerase II/histidine kinase"/>
    <property type="match status" value="1"/>
</dbReference>
<dbReference type="Gene3D" id="3.30.565.10">
    <property type="entry name" value="Histidine kinase-like ATPase, C-terminal domain"/>
    <property type="match status" value="1"/>
</dbReference>
<accession>A0A643FGC4</accession>
<keyword evidence="12 20" id="KW-0418">Kinase</keyword>
<feature type="transmembrane region" description="Helical" evidence="18">
    <location>
        <begin position="31"/>
        <end position="50"/>
    </location>
</feature>
<feature type="domain" description="Histidine kinase" evidence="19">
    <location>
        <begin position="216"/>
        <end position="431"/>
    </location>
</feature>
<dbReference type="InterPro" id="IPR000014">
    <property type="entry name" value="PAS"/>
</dbReference>
<evidence type="ECO:0000256" key="12">
    <source>
        <dbReference type="ARBA" id="ARBA00022777"/>
    </source>
</evidence>
<dbReference type="GO" id="GO:0016036">
    <property type="term" value="P:cellular response to phosphate starvation"/>
    <property type="evidence" value="ECO:0007669"/>
    <property type="project" value="TreeGrafter"/>
</dbReference>
<evidence type="ECO:0000256" key="3">
    <source>
        <dbReference type="ARBA" id="ARBA00012438"/>
    </source>
</evidence>
<protein>
    <recommendedName>
        <fullName evidence="4">Phosphate regulon sensor protein PhoR</fullName>
        <ecNumber evidence="3">2.7.13.3</ecNumber>
    </recommendedName>
</protein>
<dbReference type="OrthoDB" id="9813151at2"/>
<dbReference type="SMART" id="SM00387">
    <property type="entry name" value="HATPase_c"/>
    <property type="match status" value="1"/>
</dbReference>
<dbReference type="Pfam" id="PF13188">
    <property type="entry name" value="PAS_8"/>
    <property type="match status" value="1"/>
</dbReference>
<keyword evidence="6" id="KW-1003">Cell membrane</keyword>
<evidence type="ECO:0000313" key="21">
    <source>
        <dbReference type="Proteomes" id="UP000430120"/>
    </source>
</evidence>
<evidence type="ECO:0000256" key="8">
    <source>
        <dbReference type="ARBA" id="ARBA00022592"/>
    </source>
</evidence>
<comment type="function">
    <text evidence="17">Member of the two-component regulatory system PhoR/PhoB involved in the phosphate regulon genes expression. PhoR may function as a membrane-associated protein kinase that phosphorylates PhoB in response to environmental signals.</text>
</comment>
<dbReference type="InterPro" id="IPR004358">
    <property type="entry name" value="Sig_transdc_His_kin-like_C"/>
</dbReference>
<dbReference type="FunFam" id="1.10.287.130:FF:000001">
    <property type="entry name" value="Two-component sensor histidine kinase"/>
    <property type="match status" value="1"/>
</dbReference>
<dbReference type="InterPro" id="IPR036097">
    <property type="entry name" value="HisK_dim/P_sf"/>
</dbReference>
<comment type="caution">
    <text evidence="20">The sequence shown here is derived from an EMBL/GenBank/DDBJ whole genome shotgun (WGS) entry which is preliminary data.</text>
</comment>
<dbReference type="SMART" id="SM00091">
    <property type="entry name" value="PAS"/>
    <property type="match status" value="1"/>
</dbReference>
<dbReference type="PRINTS" id="PR00344">
    <property type="entry name" value="BCTRLSENSOR"/>
</dbReference>
<evidence type="ECO:0000256" key="10">
    <source>
        <dbReference type="ARBA" id="ARBA00022692"/>
    </source>
</evidence>
<keyword evidence="10 18" id="KW-0812">Transmembrane</keyword>
<dbReference type="Pfam" id="PF02518">
    <property type="entry name" value="HATPase_c"/>
    <property type="match status" value="1"/>
</dbReference>
<evidence type="ECO:0000256" key="14">
    <source>
        <dbReference type="ARBA" id="ARBA00022989"/>
    </source>
</evidence>
<dbReference type="InterPro" id="IPR050351">
    <property type="entry name" value="BphY/WalK/GraS-like"/>
</dbReference>
<sequence>MFWLAPRVLLALLSVMAVATAGAWLLADSAWASWGAVGGAGVAVALICLIDSWRGLRLLRWLSGHQDVDAPVMAGFWGELSARAERVVRKRERDIRREQDQLQQFLSGIEASPNGVLMLDAGEQIEWCNQMAADHLGLDAHRDLRQRITNLVRAPAFVAHLHARNHEQSVQIPAPGGTGLISIVVRPYGEGQRLLLTQDVTARERADKTRRDFVANVSHEIRTPLTVLAGFVETMSSLPLTEVERQRVLGLMAQQTRRMQSLVGDLLALARLEDSPKPPTDQWWPLVRVGAAVEAEARGLSAGRHPMEFDWGHWQVAGSEVELQSGIGNLVNNAIRYTPEGGTIRVSTVLRVDGGLEIRVNDSGPGIAPEHLPRLAERFYRVDGSRSRETGGTGLGLSIVKHVAQRHGGELRISSELGRGSCFTLVLPAVRVQTLPQAQPAEPVSS</sequence>
<name>A0A643FGC4_IDEDE</name>
<keyword evidence="9" id="KW-0808">Transferase</keyword>
<dbReference type="InterPro" id="IPR036890">
    <property type="entry name" value="HATPase_C_sf"/>
</dbReference>